<sequence>MTGERPGPSPRTVLALLAALMLVDFADRQVLVAAFPYLRAEWGLDDATLGALVSAVTLTVGLGALPVAALVDRWSRVRAIALMGTVWSAASAASAVAPGPGALLAARIGVGAGEAGYGPAGGALLATVFPATRRAAVLGVFQAAGPLGTVVGMALGSAVAAQWGWRWAVGLFAVPGLLLALAVLRVRDYPTVRRTRVRGTVAGVLRTRTVVATVTGMVLLLVVASALYTWLPTHLERDLGLVPAAAGGLAAVVVLAGVAGTAGAGVLTDRAARRDPDVRLRTPLLAGLAAAALLVPAFAVVPAGAVQVALVLLGSAAVTAAIGPAAAAIVDVTDPGARATAVSVLVVAQNLLGLTVGPVLAGTLAGAVGLATALALVAGLGVVAAVAFRLAGRTYPGDREAVAGRAPPRDPAPAVGA</sequence>
<dbReference type="InterPro" id="IPR020846">
    <property type="entry name" value="MFS_dom"/>
</dbReference>
<reference evidence="8 9" key="1">
    <citation type="submission" date="2023-02" db="EMBL/GenBank/DDBJ databases">
        <title>Genome sequencing required for Actinomycetospora new species description.</title>
        <authorList>
            <person name="Saimee Y."/>
            <person name="Duangmal K."/>
        </authorList>
    </citation>
    <scope>NUCLEOTIDE SEQUENCE [LARGE SCALE GENOMIC DNA]</scope>
    <source>
        <strain evidence="8 9">DW7H6</strain>
    </source>
</reference>
<feature type="transmembrane region" description="Helical" evidence="6">
    <location>
        <begin position="167"/>
        <end position="186"/>
    </location>
</feature>
<dbReference type="InterPro" id="IPR011701">
    <property type="entry name" value="MFS"/>
</dbReference>
<dbReference type="PROSITE" id="PS50850">
    <property type="entry name" value="MFS"/>
    <property type="match status" value="1"/>
</dbReference>
<feature type="transmembrane region" description="Helical" evidence="6">
    <location>
        <begin position="342"/>
        <end position="361"/>
    </location>
</feature>
<dbReference type="Gene3D" id="1.20.1250.20">
    <property type="entry name" value="MFS general substrate transporter like domains"/>
    <property type="match status" value="1"/>
</dbReference>
<organism evidence="8 9">
    <name type="scientific">Actinomycetospora lemnae</name>
    <dbReference type="NCBI Taxonomy" id="3019891"/>
    <lineage>
        <taxon>Bacteria</taxon>
        <taxon>Bacillati</taxon>
        <taxon>Actinomycetota</taxon>
        <taxon>Actinomycetes</taxon>
        <taxon>Pseudonocardiales</taxon>
        <taxon>Pseudonocardiaceae</taxon>
        <taxon>Actinomycetospora</taxon>
    </lineage>
</organism>
<keyword evidence="2" id="KW-1003">Cell membrane</keyword>
<gene>
    <name evidence="8" type="ORF">PGB27_23565</name>
</gene>
<dbReference type="EMBL" id="JAQZAO010000012">
    <property type="protein sequence ID" value="MDD7968333.1"/>
    <property type="molecule type" value="Genomic_DNA"/>
</dbReference>
<keyword evidence="9" id="KW-1185">Reference proteome</keyword>
<dbReference type="InterPro" id="IPR050189">
    <property type="entry name" value="MFS_Efflux_Transporters"/>
</dbReference>
<dbReference type="PANTHER" id="PTHR43124:SF3">
    <property type="entry name" value="CHLORAMPHENICOL EFFLUX PUMP RV0191"/>
    <property type="match status" value="1"/>
</dbReference>
<proteinExistence type="predicted"/>
<feature type="transmembrane region" description="Helical" evidence="6">
    <location>
        <begin position="280"/>
        <end position="299"/>
    </location>
</feature>
<keyword evidence="4 6" id="KW-1133">Transmembrane helix</keyword>
<keyword evidence="3 6" id="KW-0812">Transmembrane</keyword>
<dbReference type="InterPro" id="IPR036259">
    <property type="entry name" value="MFS_trans_sf"/>
</dbReference>
<dbReference type="SUPFAM" id="SSF103473">
    <property type="entry name" value="MFS general substrate transporter"/>
    <property type="match status" value="1"/>
</dbReference>
<feature type="domain" description="Major facilitator superfamily (MFS) profile" evidence="7">
    <location>
        <begin position="13"/>
        <end position="396"/>
    </location>
</feature>
<comment type="subcellular location">
    <subcellularLocation>
        <location evidence="1">Cell membrane</location>
        <topology evidence="1">Multi-pass membrane protein</topology>
    </subcellularLocation>
</comment>
<keyword evidence="5 6" id="KW-0472">Membrane</keyword>
<evidence type="ECO:0000256" key="5">
    <source>
        <dbReference type="ARBA" id="ARBA00023136"/>
    </source>
</evidence>
<comment type="caution">
    <text evidence="8">The sequence shown here is derived from an EMBL/GenBank/DDBJ whole genome shotgun (WGS) entry which is preliminary data.</text>
</comment>
<name>A0ABT5SZN2_9PSEU</name>
<feature type="transmembrane region" description="Helical" evidence="6">
    <location>
        <begin position="52"/>
        <end position="71"/>
    </location>
</feature>
<evidence type="ECO:0000313" key="8">
    <source>
        <dbReference type="EMBL" id="MDD7968333.1"/>
    </source>
</evidence>
<evidence type="ECO:0000313" key="9">
    <source>
        <dbReference type="Proteomes" id="UP001300763"/>
    </source>
</evidence>
<evidence type="ECO:0000256" key="2">
    <source>
        <dbReference type="ARBA" id="ARBA00022475"/>
    </source>
</evidence>
<accession>A0ABT5SZN2</accession>
<dbReference type="Pfam" id="PF07690">
    <property type="entry name" value="MFS_1"/>
    <property type="match status" value="1"/>
</dbReference>
<feature type="transmembrane region" description="Helical" evidence="6">
    <location>
        <begin position="135"/>
        <end position="161"/>
    </location>
</feature>
<feature type="transmembrane region" description="Helical" evidence="6">
    <location>
        <begin position="305"/>
        <end position="330"/>
    </location>
</feature>
<evidence type="ECO:0000256" key="6">
    <source>
        <dbReference type="SAM" id="Phobius"/>
    </source>
</evidence>
<feature type="transmembrane region" description="Helical" evidence="6">
    <location>
        <begin position="243"/>
        <end position="268"/>
    </location>
</feature>
<dbReference type="Proteomes" id="UP001300763">
    <property type="component" value="Unassembled WGS sequence"/>
</dbReference>
<evidence type="ECO:0000256" key="3">
    <source>
        <dbReference type="ARBA" id="ARBA00022692"/>
    </source>
</evidence>
<dbReference type="PANTHER" id="PTHR43124">
    <property type="entry name" value="PURINE EFFLUX PUMP PBUE"/>
    <property type="match status" value="1"/>
</dbReference>
<protein>
    <submittedName>
        <fullName evidence="8">MFS transporter</fullName>
    </submittedName>
</protein>
<feature type="transmembrane region" description="Helical" evidence="6">
    <location>
        <begin position="367"/>
        <end position="391"/>
    </location>
</feature>
<evidence type="ECO:0000259" key="7">
    <source>
        <dbReference type="PROSITE" id="PS50850"/>
    </source>
</evidence>
<evidence type="ECO:0000256" key="1">
    <source>
        <dbReference type="ARBA" id="ARBA00004651"/>
    </source>
</evidence>
<dbReference type="RefSeq" id="WP_274202867.1">
    <property type="nucleotide sequence ID" value="NZ_JAQZAO010000012.1"/>
</dbReference>
<feature type="transmembrane region" description="Helical" evidence="6">
    <location>
        <begin position="207"/>
        <end position="231"/>
    </location>
</feature>
<evidence type="ECO:0000256" key="4">
    <source>
        <dbReference type="ARBA" id="ARBA00022989"/>
    </source>
</evidence>